<evidence type="ECO:0000256" key="7">
    <source>
        <dbReference type="RuleBase" id="RU000682"/>
    </source>
</evidence>
<dbReference type="GO" id="GO:0009948">
    <property type="term" value="P:anterior/posterior axis specification"/>
    <property type="evidence" value="ECO:0007669"/>
    <property type="project" value="TreeGrafter"/>
</dbReference>
<evidence type="ECO:0000256" key="8">
    <source>
        <dbReference type="SAM" id="MobiDB-lite"/>
    </source>
</evidence>
<keyword evidence="4 6" id="KW-0371">Homeobox</keyword>
<evidence type="ECO:0000259" key="9">
    <source>
        <dbReference type="PROSITE" id="PS50071"/>
    </source>
</evidence>
<comment type="caution">
    <text evidence="10">The sequence shown here is derived from an EMBL/GenBank/DDBJ whole genome shotgun (WGS) entry which is preliminary data.</text>
</comment>
<dbReference type="InterPro" id="IPR006820">
    <property type="entry name" value="Caudal_activation_dom"/>
</dbReference>
<evidence type="ECO:0000256" key="6">
    <source>
        <dbReference type="PROSITE-ProRule" id="PRU00108"/>
    </source>
</evidence>
<dbReference type="GO" id="GO:0009887">
    <property type="term" value="P:animal organ morphogenesis"/>
    <property type="evidence" value="ECO:0007669"/>
    <property type="project" value="TreeGrafter"/>
</dbReference>
<accession>A0A9D3NEJ4</accession>
<dbReference type="GO" id="GO:0000981">
    <property type="term" value="F:DNA-binding transcription factor activity, RNA polymerase II-specific"/>
    <property type="evidence" value="ECO:0007669"/>
    <property type="project" value="InterPro"/>
</dbReference>
<evidence type="ECO:0000256" key="5">
    <source>
        <dbReference type="ARBA" id="ARBA00023242"/>
    </source>
</evidence>
<dbReference type="FunFam" id="1.10.10.60:FF:000089">
    <property type="entry name" value="Caudal type homeobox 4"/>
    <property type="match status" value="1"/>
</dbReference>
<feature type="DNA-binding region" description="Homeobox" evidence="6">
    <location>
        <begin position="161"/>
        <end position="220"/>
    </location>
</feature>
<dbReference type="CDD" id="cd00086">
    <property type="entry name" value="homeodomain"/>
    <property type="match status" value="1"/>
</dbReference>
<feature type="compositionally biased region" description="Pro residues" evidence="8">
    <location>
        <begin position="66"/>
        <end position="76"/>
    </location>
</feature>
<dbReference type="Gene3D" id="1.10.10.60">
    <property type="entry name" value="Homeodomain-like"/>
    <property type="match status" value="1"/>
</dbReference>
<gene>
    <name evidence="10" type="ORF">KOW79_015110</name>
</gene>
<feature type="region of interest" description="Disordered" evidence="8">
    <location>
        <begin position="216"/>
        <end position="262"/>
    </location>
</feature>
<dbReference type="PANTHER" id="PTHR24332:SF16">
    <property type="entry name" value="HOMEOBOX PROTEIN CDX-1"/>
    <property type="match status" value="1"/>
</dbReference>
<protein>
    <recommendedName>
        <fullName evidence="9">Homeobox domain-containing protein</fullName>
    </recommendedName>
</protein>
<evidence type="ECO:0000256" key="3">
    <source>
        <dbReference type="ARBA" id="ARBA00023125"/>
    </source>
</evidence>
<dbReference type="GO" id="GO:0030154">
    <property type="term" value="P:cell differentiation"/>
    <property type="evidence" value="ECO:0007669"/>
    <property type="project" value="TreeGrafter"/>
</dbReference>
<keyword evidence="3 6" id="KW-0238">DNA-binding</keyword>
<feature type="compositionally biased region" description="Basic residues" evidence="8">
    <location>
        <begin position="43"/>
        <end position="53"/>
    </location>
</feature>
<reference evidence="10 11" key="1">
    <citation type="submission" date="2021-06" db="EMBL/GenBank/DDBJ databases">
        <title>Chromosome-level genome assembly of the red-tail catfish (Hemibagrus wyckioides).</title>
        <authorList>
            <person name="Shao F."/>
        </authorList>
    </citation>
    <scope>NUCLEOTIDE SEQUENCE [LARGE SCALE GENOMIC DNA]</scope>
    <source>
        <strain evidence="10">EC202008001</strain>
        <tissue evidence="10">Blood</tissue>
    </source>
</reference>
<keyword evidence="5 6" id="KW-0539">Nucleus</keyword>
<dbReference type="OrthoDB" id="6159439at2759"/>
<feature type="domain" description="Homeobox" evidence="9">
    <location>
        <begin position="159"/>
        <end position="219"/>
    </location>
</feature>
<dbReference type="PANTHER" id="PTHR24332">
    <property type="entry name" value="HOMEOBOX PROTEIN CDX"/>
    <property type="match status" value="1"/>
</dbReference>
<dbReference type="PROSITE" id="PS50071">
    <property type="entry name" value="HOMEOBOX_2"/>
    <property type="match status" value="1"/>
</dbReference>
<sequence length="262" mass="29138">MYVSYLLDKESGMYPNAVRHPSLNLNPQNFVPATPQYTDFTGYHHHHHHHHHVPGFNDANQTGSAYPPPPAPPVPAPTRDDWTPYAPSAASNPSSNLGQIGFGPPDIPPSNLQPSALLHPSIGSSSSGAPLSPGEQRRNPYEWMRRSAAPPATPGGKTRTKDKYRVVYTDHQRLELEKEFHYSRYITIRRKAELATALSLSERQVKIWFQNRRAKERKINKKKLQQPQASTTTPTPPSSNISSSSSAGLVSSSMPMSIKEEY</sequence>
<name>A0A9D3NEJ4_9TELE</name>
<dbReference type="GO" id="GO:0005634">
    <property type="term" value="C:nucleus"/>
    <property type="evidence" value="ECO:0007669"/>
    <property type="project" value="UniProtKB-SubCell"/>
</dbReference>
<dbReference type="SMART" id="SM00389">
    <property type="entry name" value="HOX"/>
    <property type="match status" value="1"/>
</dbReference>
<dbReference type="Pfam" id="PF04731">
    <property type="entry name" value="Caudal_act"/>
    <property type="match status" value="1"/>
</dbReference>
<comment type="subcellular location">
    <subcellularLocation>
        <location evidence="1 6 7">Nucleus</location>
    </subcellularLocation>
</comment>
<dbReference type="SUPFAM" id="SSF46689">
    <property type="entry name" value="Homeodomain-like"/>
    <property type="match status" value="1"/>
</dbReference>
<dbReference type="InterPro" id="IPR000047">
    <property type="entry name" value="HTH_motif"/>
</dbReference>
<dbReference type="InterPro" id="IPR017970">
    <property type="entry name" value="Homeobox_CS"/>
</dbReference>
<dbReference type="Proteomes" id="UP000824219">
    <property type="component" value="Linkage Group LG18"/>
</dbReference>
<dbReference type="PRINTS" id="PR00024">
    <property type="entry name" value="HOMEOBOX"/>
</dbReference>
<evidence type="ECO:0000256" key="4">
    <source>
        <dbReference type="ARBA" id="ARBA00023155"/>
    </source>
</evidence>
<feature type="region of interest" description="Disordered" evidence="8">
    <location>
        <begin position="42"/>
        <end position="137"/>
    </location>
</feature>
<dbReference type="InterPro" id="IPR009057">
    <property type="entry name" value="Homeodomain-like_sf"/>
</dbReference>
<evidence type="ECO:0000256" key="1">
    <source>
        <dbReference type="ARBA" id="ARBA00004123"/>
    </source>
</evidence>
<dbReference type="AlphaFoldDB" id="A0A9D3NEJ4"/>
<dbReference type="PROSITE" id="PS00027">
    <property type="entry name" value="HOMEOBOX_1"/>
    <property type="match status" value="1"/>
</dbReference>
<proteinExistence type="inferred from homology"/>
<evidence type="ECO:0000313" key="10">
    <source>
        <dbReference type="EMBL" id="KAG7320695.1"/>
    </source>
</evidence>
<feature type="compositionally biased region" description="Low complexity" evidence="8">
    <location>
        <begin position="115"/>
        <end position="134"/>
    </location>
</feature>
<evidence type="ECO:0000256" key="2">
    <source>
        <dbReference type="ARBA" id="ARBA00010341"/>
    </source>
</evidence>
<feature type="compositionally biased region" description="Low complexity" evidence="8">
    <location>
        <begin position="86"/>
        <end position="96"/>
    </location>
</feature>
<dbReference type="EMBL" id="JAHKSW010000018">
    <property type="protein sequence ID" value="KAG7320695.1"/>
    <property type="molecule type" value="Genomic_DNA"/>
</dbReference>
<comment type="similarity">
    <text evidence="2">Belongs to the Caudal homeobox family.</text>
</comment>
<organism evidence="10 11">
    <name type="scientific">Hemibagrus wyckioides</name>
    <dbReference type="NCBI Taxonomy" id="337641"/>
    <lineage>
        <taxon>Eukaryota</taxon>
        <taxon>Metazoa</taxon>
        <taxon>Chordata</taxon>
        <taxon>Craniata</taxon>
        <taxon>Vertebrata</taxon>
        <taxon>Euteleostomi</taxon>
        <taxon>Actinopterygii</taxon>
        <taxon>Neopterygii</taxon>
        <taxon>Teleostei</taxon>
        <taxon>Ostariophysi</taxon>
        <taxon>Siluriformes</taxon>
        <taxon>Bagridae</taxon>
        <taxon>Hemibagrus</taxon>
    </lineage>
</organism>
<dbReference type="InterPro" id="IPR001356">
    <property type="entry name" value="HD"/>
</dbReference>
<dbReference type="GO" id="GO:0000977">
    <property type="term" value="F:RNA polymerase II transcription regulatory region sequence-specific DNA binding"/>
    <property type="evidence" value="ECO:0007669"/>
    <property type="project" value="TreeGrafter"/>
</dbReference>
<evidence type="ECO:0000313" key="11">
    <source>
        <dbReference type="Proteomes" id="UP000824219"/>
    </source>
</evidence>
<keyword evidence="11" id="KW-1185">Reference proteome</keyword>
<feature type="compositionally biased region" description="Low complexity" evidence="8">
    <location>
        <begin position="230"/>
        <end position="262"/>
    </location>
</feature>
<dbReference type="PRINTS" id="PR00031">
    <property type="entry name" value="HTHREPRESSR"/>
</dbReference>
<dbReference type="InterPro" id="IPR020479">
    <property type="entry name" value="HD_metazoa"/>
</dbReference>
<dbReference type="Pfam" id="PF00046">
    <property type="entry name" value="Homeodomain"/>
    <property type="match status" value="1"/>
</dbReference>
<dbReference type="InterPro" id="IPR047152">
    <property type="entry name" value="Caudal_homeobox"/>
</dbReference>